<dbReference type="AlphaFoldDB" id="B0W9H1"/>
<evidence type="ECO:0000313" key="1">
    <source>
        <dbReference type="EMBL" id="EDS40196.1"/>
    </source>
</evidence>
<sequence length="69" mass="8042">MDGVVCPIFKKDYKLDYGITLINAAYKILSQILCRLLTPYTEKNISILEKCREYNVSTHHIIIDFKAVY</sequence>
<dbReference type="EMBL" id="DS231864">
    <property type="protein sequence ID" value="EDS40196.1"/>
    <property type="molecule type" value="Genomic_DNA"/>
</dbReference>
<dbReference type="InParanoid" id="B0W9H1"/>
<dbReference type="VEuPathDB" id="VectorBase:CPIJ003782"/>
<dbReference type="STRING" id="7176.B0W9H1"/>
<protein>
    <submittedName>
        <fullName evidence="1 2">Uncharacterized protein</fullName>
    </submittedName>
</protein>
<reference evidence="1" key="1">
    <citation type="submission" date="2007-03" db="EMBL/GenBank/DDBJ databases">
        <title>Annotation of Culex pipiens quinquefasciatus.</title>
        <authorList>
            <consortium name="The Broad Institute Genome Sequencing Platform"/>
            <person name="Atkinson P.W."/>
            <person name="Hemingway J."/>
            <person name="Christensen B.M."/>
            <person name="Higgs S."/>
            <person name="Kodira C."/>
            <person name="Hannick L."/>
            <person name="Megy K."/>
            <person name="O'Leary S."/>
            <person name="Pearson M."/>
            <person name="Haas B.J."/>
            <person name="Mauceli E."/>
            <person name="Wortman J.R."/>
            <person name="Lee N.H."/>
            <person name="Guigo R."/>
            <person name="Stanke M."/>
            <person name="Alvarado L."/>
            <person name="Amedeo P."/>
            <person name="Antoine C.H."/>
            <person name="Arensburger P."/>
            <person name="Bidwell S.L."/>
            <person name="Crawford M."/>
            <person name="Camaro F."/>
            <person name="Devon K."/>
            <person name="Engels R."/>
            <person name="Hammond M."/>
            <person name="Howarth C."/>
            <person name="Koehrsen M."/>
            <person name="Lawson D."/>
            <person name="Montgomery P."/>
            <person name="Nene V."/>
            <person name="Nusbaum C."/>
            <person name="Puiu D."/>
            <person name="Romero-Severson J."/>
            <person name="Severson D.W."/>
            <person name="Shumway M."/>
            <person name="Sisk P."/>
            <person name="Stolte C."/>
            <person name="Zeng Q."/>
            <person name="Eisenstadt E."/>
            <person name="Fraser-Liggett C."/>
            <person name="Strausberg R."/>
            <person name="Galagan J."/>
            <person name="Birren B."/>
            <person name="Collins F.H."/>
        </authorList>
    </citation>
    <scope>NUCLEOTIDE SEQUENCE [LARGE SCALE GENOMIC DNA]</scope>
    <source>
        <strain evidence="1">JHB</strain>
    </source>
</reference>
<dbReference type="Proteomes" id="UP000002320">
    <property type="component" value="Unassembled WGS sequence"/>
</dbReference>
<evidence type="ECO:0000313" key="2">
    <source>
        <dbReference type="EnsemblMetazoa" id="CPIJ003782-PA"/>
    </source>
</evidence>
<name>B0W9H1_CULQU</name>
<dbReference type="HOGENOM" id="CLU_2778377_0_0_1"/>
<evidence type="ECO:0000313" key="3">
    <source>
        <dbReference type="Proteomes" id="UP000002320"/>
    </source>
</evidence>
<reference evidence="2" key="2">
    <citation type="submission" date="2021-02" db="UniProtKB">
        <authorList>
            <consortium name="EnsemblMetazoa"/>
        </authorList>
    </citation>
    <scope>IDENTIFICATION</scope>
    <source>
        <strain evidence="2">JHB</strain>
    </source>
</reference>
<dbReference type="KEGG" id="cqu:CpipJ_CPIJ003782"/>
<dbReference type="EnsemblMetazoa" id="CPIJ003782-RA">
    <property type="protein sequence ID" value="CPIJ003782-PA"/>
    <property type="gene ID" value="CPIJ003782"/>
</dbReference>
<organism>
    <name type="scientific">Culex quinquefasciatus</name>
    <name type="common">Southern house mosquito</name>
    <name type="synonym">Culex pungens</name>
    <dbReference type="NCBI Taxonomy" id="7176"/>
    <lineage>
        <taxon>Eukaryota</taxon>
        <taxon>Metazoa</taxon>
        <taxon>Ecdysozoa</taxon>
        <taxon>Arthropoda</taxon>
        <taxon>Hexapoda</taxon>
        <taxon>Insecta</taxon>
        <taxon>Pterygota</taxon>
        <taxon>Neoptera</taxon>
        <taxon>Endopterygota</taxon>
        <taxon>Diptera</taxon>
        <taxon>Nematocera</taxon>
        <taxon>Culicoidea</taxon>
        <taxon>Culicidae</taxon>
        <taxon>Culicinae</taxon>
        <taxon>Culicini</taxon>
        <taxon>Culex</taxon>
        <taxon>Culex</taxon>
    </lineage>
</organism>
<keyword evidence="3" id="KW-1185">Reference proteome</keyword>
<gene>
    <name evidence="2" type="primary">6035119</name>
    <name evidence="1" type="ORF">CpipJ_CPIJ003782</name>
</gene>
<proteinExistence type="predicted"/>
<accession>B0W9H1</accession>